<feature type="DNA-binding region" description="HMG box" evidence="3">
    <location>
        <begin position="85"/>
        <end position="155"/>
    </location>
</feature>
<dbReference type="InterPro" id="IPR009071">
    <property type="entry name" value="HMG_box_dom"/>
</dbReference>
<organism evidence="6 7">
    <name type="scientific">Collybia nuda</name>
    <dbReference type="NCBI Taxonomy" id="64659"/>
    <lineage>
        <taxon>Eukaryota</taxon>
        <taxon>Fungi</taxon>
        <taxon>Dikarya</taxon>
        <taxon>Basidiomycota</taxon>
        <taxon>Agaricomycotina</taxon>
        <taxon>Agaricomycetes</taxon>
        <taxon>Agaricomycetidae</taxon>
        <taxon>Agaricales</taxon>
        <taxon>Tricholomatineae</taxon>
        <taxon>Clitocybaceae</taxon>
        <taxon>Collybia</taxon>
    </lineage>
</organism>
<evidence type="ECO:0000256" key="1">
    <source>
        <dbReference type="ARBA" id="ARBA00023125"/>
    </source>
</evidence>
<proteinExistence type="predicted"/>
<dbReference type="AlphaFoldDB" id="A0A9P6CE30"/>
<reference evidence="6" key="1">
    <citation type="submission" date="2020-11" db="EMBL/GenBank/DDBJ databases">
        <authorList>
            <consortium name="DOE Joint Genome Institute"/>
            <person name="Ahrendt S."/>
            <person name="Riley R."/>
            <person name="Andreopoulos W."/>
            <person name="Labutti K."/>
            <person name="Pangilinan J."/>
            <person name="Ruiz-Duenas F.J."/>
            <person name="Barrasa J.M."/>
            <person name="Sanchez-Garcia M."/>
            <person name="Camarero S."/>
            <person name="Miyauchi S."/>
            <person name="Serrano A."/>
            <person name="Linde D."/>
            <person name="Babiker R."/>
            <person name="Drula E."/>
            <person name="Ayuso-Fernandez I."/>
            <person name="Pacheco R."/>
            <person name="Padilla G."/>
            <person name="Ferreira P."/>
            <person name="Barriuso J."/>
            <person name="Kellner H."/>
            <person name="Castanera R."/>
            <person name="Alfaro M."/>
            <person name="Ramirez L."/>
            <person name="Pisabarro A.G."/>
            <person name="Kuo A."/>
            <person name="Tritt A."/>
            <person name="Lipzen A."/>
            <person name="He G."/>
            <person name="Yan M."/>
            <person name="Ng V."/>
            <person name="Cullen D."/>
            <person name="Martin F."/>
            <person name="Rosso M.-N."/>
            <person name="Henrissat B."/>
            <person name="Hibbett D."/>
            <person name="Martinez A.T."/>
            <person name="Grigoriev I.V."/>
        </authorList>
    </citation>
    <scope>NUCLEOTIDE SEQUENCE</scope>
    <source>
        <strain evidence="6">CBS 247.69</strain>
    </source>
</reference>
<dbReference type="CDD" id="cd01389">
    <property type="entry name" value="HMG-box_ROX1-like"/>
    <property type="match status" value="1"/>
</dbReference>
<evidence type="ECO:0000259" key="5">
    <source>
        <dbReference type="PROSITE" id="PS50118"/>
    </source>
</evidence>
<dbReference type="SMART" id="SM00398">
    <property type="entry name" value="HMG"/>
    <property type="match status" value="1"/>
</dbReference>
<feature type="region of interest" description="Disordered" evidence="4">
    <location>
        <begin position="200"/>
        <end position="241"/>
    </location>
</feature>
<dbReference type="Gene3D" id="1.10.30.10">
    <property type="entry name" value="High mobility group box domain"/>
    <property type="match status" value="1"/>
</dbReference>
<dbReference type="EMBL" id="MU150332">
    <property type="protein sequence ID" value="KAF9458755.1"/>
    <property type="molecule type" value="Genomic_DNA"/>
</dbReference>
<feature type="region of interest" description="Disordered" evidence="4">
    <location>
        <begin position="1"/>
        <end position="21"/>
    </location>
</feature>
<dbReference type="PROSITE" id="PS50118">
    <property type="entry name" value="HMG_BOX_2"/>
    <property type="match status" value="1"/>
</dbReference>
<dbReference type="Pfam" id="PF00505">
    <property type="entry name" value="HMG_box"/>
    <property type="match status" value="1"/>
</dbReference>
<keyword evidence="2 3" id="KW-0539">Nucleus</keyword>
<comment type="caution">
    <text evidence="6">The sequence shown here is derived from an EMBL/GenBank/DDBJ whole genome shotgun (WGS) entry which is preliminary data.</text>
</comment>
<evidence type="ECO:0000256" key="4">
    <source>
        <dbReference type="SAM" id="MobiDB-lite"/>
    </source>
</evidence>
<evidence type="ECO:0000313" key="7">
    <source>
        <dbReference type="Proteomes" id="UP000807353"/>
    </source>
</evidence>
<evidence type="ECO:0000256" key="3">
    <source>
        <dbReference type="PROSITE-ProRule" id="PRU00267"/>
    </source>
</evidence>
<feature type="region of interest" description="Disordered" evidence="4">
    <location>
        <begin position="355"/>
        <end position="374"/>
    </location>
</feature>
<dbReference type="OrthoDB" id="6247875at2759"/>
<dbReference type="InterPro" id="IPR036910">
    <property type="entry name" value="HMG_box_dom_sf"/>
</dbReference>
<keyword evidence="7" id="KW-1185">Reference proteome</keyword>
<dbReference type="Proteomes" id="UP000807353">
    <property type="component" value="Unassembled WGS sequence"/>
</dbReference>
<dbReference type="GO" id="GO:0005634">
    <property type="term" value="C:nucleus"/>
    <property type="evidence" value="ECO:0007669"/>
    <property type="project" value="UniProtKB-UniRule"/>
</dbReference>
<evidence type="ECO:0000313" key="6">
    <source>
        <dbReference type="EMBL" id="KAF9458755.1"/>
    </source>
</evidence>
<keyword evidence="1 3" id="KW-0238">DNA-binding</keyword>
<dbReference type="SUPFAM" id="SSF47095">
    <property type="entry name" value="HMG-box"/>
    <property type="match status" value="1"/>
</dbReference>
<accession>A0A9P6CE30</accession>
<dbReference type="PANTHER" id="PTHR45789:SF2">
    <property type="entry name" value="FI18025P1"/>
    <property type="match status" value="1"/>
</dbReference>
<gene>
    <name evidence="6" type="ORF">BDZ94DRAFT_1200641</name>
</gene>
<feature type="domain" description="HMG box" evidence="5">
    <location>
        <begin position="85"/>
        <end position="155"/>
    </location>
</feature>
<name>A0A9P6CE30_9AGAR</name>
<dbReference type="InterPro" id="IPR051356">
    <property type="entry name" value="SOX/SOX-like_TF"/>
</dbReference>
<dbReference type="PANTHER" id="PTHR45789">
    <property type="entry name" value="FI18025P1"/>
    <property type="match status" value="1"/>
</dbReference>
<dbReference type="GO" id="GO:0000978">
    <property type="term" value="F:RNA polymerase II cis-regulatory region sequence-specific DNA binding"/>
    <property type="evidence" value="ECO:0007669"/>
    <property type="project" value="TreeGrafter"/>
</dbReference>
<evidence type="ECO:0000256" key="2">
    <source>
        <dbReference type="ARBA" id="ARBA00023242"/>
    </source>
</evidence>
<protein>
    <recommendedName>
        <fullName evidence="5">HMG box domain-containing protein</fullName>
    </recommendedName>
</protein>
<dbReference type="GO" id="GO:0000981">
    <property type="term" value="F:DNA-binding transcription factor activity, RNA polymerase II-specific"/>
    <property type="evidence" value="ECO:0007669"/>
    <property type="project" value="TreeGrafter"/>
</dbReference>
<sequence>MPSYRSELPSRRSRRLSNQEPKNYAELEDQWQHVELLYPGPETIVRRPTLSVSPATPSALLFPSSLPDKSHLVPSHTRRRQKGHIARPPNAFMLFRSIFWANEKLKEEPIERDHRDISRIAAHCWNALDDAAKDPYRELALQKKLQHGLEHPDYKYKPAFSRLRSSKRRIKRNSDEEERCRKLASLIMDGASSAGIREAMKGTEKQPPLRRNSSRSGATRARRCASKANSPHLSSIKLGSPGLKVESPLRPPSYLSGYQENSFVPTDEIPHLELSPVKKEEEAFTIQFDPSIQLPLHRDLDSHFGIKPILSGPATNFCFWNTEDDMVIEDKADLVGPISHEPTYQFYGSVKFTNPFTDGPRDPSHPGPTSGHGPFNTYSTMATITNNISTQVCDTNMNDYFNFD</sequence>